<reference evidence="1" key="1">
    <citation type="submission" date="2018-02" db="EMBL/GenBank/DDBJ databases">
        <title>Rhizophora mucronata_Transcriptome.</title>
        <authorList>
            <person name="Meera S.P."/>
            <person name="Sreeshan A."/>
            <person name="Augustine A."/>
        </authorList>
    </citation>
    <scope>NUCLEOTIDE SEQUENCE</scope>
    <source>
        <tissue evidence="1">Leaf</tissue>
    </source>
</reference>
<protein>
    <submittedName>
        <fullName evidence="1">Uncharacterized protein</fullName>
    </submittedName>
</protein>
<accession>A0A2P2PZ92</accession>
<dbReference type="AlphaFoldDB" id="A0A2P2PZ92"/>
<name>A0A2P2PZ92_RHIMU</name>
<sequence>MQLQLQSQFAICNLYWKLGVEETMIFASD</sequence>
<evidence type="ECO:0000313" key="1">
    <source>
        <dbReference type="EMBL" id="MBX60024.1"/>
    </source>
</evidence>
<organism evidence="1">
    <name type="scientific">Rhizophora mucronata</name>
    <name type="common">Asiatic mangrove</name>
    <dbReference type="NCBI Taxonomy" id="61149"/>
    <lineage>
        <taxon>Eukaryota</taxon>
        <taxon>Viridiplantae</taxon>
        <taxon>Streptophyta</taxon>
        <taxon>Embryophyta</taxon>
        <taxon>Tracheophyta</taxon>
        <taxon>Spermatophyta</taxon>
        <taxon>Magnoliopsida</taxon>
        <taxon>eudicotyledons</taxon>
        <taxon>Gunneridae</taxon>
        <taxon>Pentapetalae</taxon>
        <taxon>rosids</taxon>
        <taxon>fabids</taxon>
        <taxon>Malpighiales</taxon>
        <taxon>Rhizophoraceae</taxon>
        <taxon>Rhizophora</taxon>
    </lineage>
</organism>
<proteinExistence type="predicted"/>
<dbReference type="EMBL" id="GGEC01079540">
    <property type="protein sequence ID" value="MBX60024.1"/>
    <property type="molecule type" value="Transcribed_RNA"/>
</dbReference>